<sequence length="152" mass="16718">MLQRHNPDAVMPPGGSRPPPGLAPQRRTEMSEMNPIEVVAEYANSKMNEDAFHFDEDEAVVVSNGERLTRKDVDEALVALRKQIEQKPDDPAGSKEVFYIVELIGEIHETRPELTNEDVISLPVVAGPFESHEQAKSEGGAEPGYDVVGVVE</sequence>
<name>L7TIZ9_9CAUD</name>
<dbReference type="EMBL" id="KC117376">
    <property type="protein sequence ID" value="AGC34368.1"/>
    <property type="molecule type" value="Genomic_DNA"/>
</dbReference>
<keyword evidence="3" id="KW-1185">Reference proteome</keyword>
<dbReference type="OrthoDB" id="30891at10239"/>
<accession>L7TIZ9</accession>
<evidence type="ECO:0000256" key="1">
    <source>
        <dbReference type="SAM" id="MobiDB-lite"/>
    </source>
</evidence>
<dbReference type="Proteomes" id="UP000011138">
    <property type="component" value="Segment"/>
</dbReference>
<evidence type="ECO:0000313" key="2">
    <source>
        <dbReference type="EMBL" id="AGC34368.1"/>
    </source>
</evidence>
<reference evidence="2 3" key="1">
    <citation type="journal article" date="2013" name="J. Virol.">
        <title>Insights into head-tailed viruses infecting extremely halophilic archaea.</title>
        <authorList>
            <person name="Pietila M.K."/>
            <person name="Laurinmaki P."/>
            <person name="Russell D.A."/>
            <person name="Ko C.C."/>
            <person name="Jacobs-Sera D."/>
            <person name="Butcher S.J."/>
            <person name="Bamford D.H."/>
            <person name="Hendrix R.W."/>
        </authorList>
    </citation>
    <scope>NUCLEOTIDE SEQUENCE [LARGE SCALE GENOMIC DNA]</scope>
</reference>
<feature type="region of interest" description="Disordered" evidence="1">
    <location>
        <begin position="131"/>
        <end position="152"/>
    </location>
</feature>
<dbReference type="RefSeq" id="YP_007379179.1">
    <property type="nucleotide sequence ID" value="NC_020159.1"/>
</dbReference>
<dbReference type="KEGG" id="vg:14477238"/>
<organism evidence="2 3">
    <name type="scientific">Halorubrum sodomense tailed virus 2</name>
    <dbReference type="NCBI Taxonomy" id="1262527"/>
    <lineage>
        <taxon>Viruses</taxon>
        <taxon>Duplodnaviria</taxon>
        <taxon>Heunggongvirae</taxon>
        <taxon>Uroviricota</taxon>
        <taxon>Caudoviricetes</taxon>
        <taxon>Thumleimavirales</taxon>
        <taxon>Hafunaviridae</taxon>
        <taxon>Mincapvirus</taxon>
        <taxon>Mincapvirus eilatense</taxon>
        <taxon>Mincapvirus HSTV2</taxon>
    </lineage>
</organism>
<proteinExistence type="predicted"/>
<gene>
    <name evidence="2" type="primary">101</name>
    <name evidence="2" type="ORF">HSTV2_101</name>
</gene>
<dbReference type="GeneID" id="14477238"/>
<protein>
    <submittedName>
        <fullName evidence="2">Uncharacterized protein</fullName>
    </submittedName>
</protein>
<feature type="region of interest" description="Disordered" evidence="1">
    <location>
        <begin position="1"/>
        <end position="31"/>
    </location>
</feature>
<evidence type="ECO:0000313" key="3">
    <source>
        <dbReference type="Proteomes" id="UP000011138"/>
    </source>
</evidence>